<protein>
    <recommendedName>
        <fullName evidence="3">ethanolamine kinase</fullName>
        <ecNumber evidence="3">2.7.1.82</ecNumber>
    </recommendedName>
</protein>
<dbReference type="Gene3D" id="3.90.1200.10">
    <property type="match status" value="1"/>
</dbReference>
<keyword evidence="5" id="KW-1185">Reference proteome</keyword>
<dbReference type="PANTHER" id="PTHR22603">
    <property type="entry name" value="CHOLINE/ETHANOALAMINE KINASE"/>
    <property type="match status" value="1"/>
</dbReference>
<dbReference type="PANTHER" id="PTHR22603:SF66">
    <property type="entry name" value="ETHANOLAMINE KINASE"/>
    <property type="match status" value="1"/>
</dbReference>
<proteinExistence type="inferred from homology"/>
<evidence type="ECO:0000256" key="3">
    <source>
        <dbReference type="ARBA" id="ARBA00038874"/>
    </source>
</evidence>
<name>A0A1E1JXH5_9HELO</name>
<dbReference type="AlphaFoldDB" id="A0A1E1JXH5"/>
<dbReference type="Pfam" id="PF01633">
    <property type="entry name" value="Choline_kinase"/>
    <property type="match status" value="1"/>
</dbReference>
<evidence type="ECO:0000313" key="5">
    <source>
        <dbReference type="Proteomes" id="UP000178129"/>
    </source>
</evidence>
<dbReference type="Gene3D" id="3.30.200.20">
    <property type="entry name" value="Phosphorylase Kinase, domain 1"/>
    <property type="match status" value="1"/>
</dbReference>
<evidence type="ECO:0000256" key="1">
    <source>
        <dbReference type="ARBA" id="ARBA00037883"/>
    </source>
</evidence>
<keyword evidence="4" id="KW-0808">Transferase</keyword>
<sequence>MASTIHTVGLKYSHTDPSSLTRIVQALLPSWHDAETQTLTGGVNNILFKVTKKCQDTRRDLDVEAVLIRVYGGSSGILVDRERELECHVLLQTYGLAPYILGRFENGYVYGFVPGKVCSPTDLALESVWKGVAERMAEWHATLPLAEPASLNIWSVLRKWISALPTSNMEQKVKQSDLLTEFELLPSFFSKIRVQNMPEYVFAHCDLLAGNIIIKPRTSTDAHRVAERVDFIDFEYAMAAPPAFDIACHFSEWVGFECDYKILPSQSVRKQFLLQYMSTYNRLCGPNGQIKDIDALSAEVDHYRGVPGLLWGVAALIQAEVSDLDFDFKEYADLRIREFTDWKAEAIGSRDASRKEMPLREQCWARVDWNGEE</sequence>
<reference evidence="5" key="1">
    <citation type="submission" date="2016-03" db="EMBL/GenBank/DDBJ databases">
        <authorList>
            <person name="Ploux O."/>
        </authorList>
    </citation>
    <scope>NUCLEOTIDE SEQUENCE [LARGE SCALE GENOMIC DNA]</scope>
    <source>
        <strain evidence="5">UK7</strain>
    </source>
</reference>
<accession>A0A1E1JXH5</accession>
<comment type="similarity">
    <text evidence="2">Belongs to the choline/ethanolamine kinase family.</text>
</comment>
<dbReference type="GO" id="GO:0004305">
    <property type="term" value="F:ethanolamine kinase activity"/>
    <property type="evidence" value="ECO:0007669"/>
    <property type="project" value="UniProtKB-EC"/>
</dbReference>
<gene>
    <name evidence="4" type="ORF">RCO7_06843</name>
</gene>
<evidence type="ECO:0000256" key="2">
    <source>
        <dbReference type="ARBA" id="ARBA00038211"/>
    </source>
</evidence>
<dbReference type="Proteomes" id="UP000178129">
    <property type="component" value="Unassembled WGS sequence"/>
</dbReference>
<dbReference type="SUPFAM" id="SSF56112">
    <property type="entry name" value="Protein kinase-like (PK-like)"/>
    <property type="match status" value="1"/>
</dbReference>
<comment type="pathway">
    <text evidence="1">Phospholipid metabolism; phosphatidylethanolamine biosynthesis; phosphatidylethanolamine from ethanolamine: step 1/3.</text>
</comment>
<dbReference type="EC" id="2.7.1.82" evidence="3"/>
<dbReference type="GO" id="GO:0005737">
    <property type="term" value="C:cytoplasm"/>
    <property type="evidence" value="ECO:0007669"/>
    <property type="project" value="TreeGrafter"/>
</dbReference>
<dbReference type="GO" id="GO:0006646">
    <property type="term" value="P:phosphatidylethanolamine biosynthetic process"/>
    <property type="evidence" value="ECO:0007669"/>
    <property type="project" value="TreeGrafter"/>
</dbReference>
<organism evidence="4 5">
    <name type="scientific">Rhynchosporium graminicola</name>
    <dbReference type="NCBI Taxonomy" id="2792576"/>
    <lineage>
        <taxon>Eukaryota</taxon>
        <taxon>Fungi</taxon>
        <taxon>Dikarya</taxon>
        <taxon>Ascomycota</taxon>
        <taxon>Pezizomycotina</taxon>
        <taxon>Leotiomycetes</taxon>
        <taxon>Helotiales</taxon>
        <taxon>Ploettnerulaceae</taxon>
        <taxon>Rhynchosporium</taxon>
    </lineage>
</organism>
<dbReference type="InParanoid" id="A0A1E1JXH5"/>
<dbReference type="STRING" id="914237.A0A1E1JXH5"/>
<comment type="caution">
    <text evidence="4">The sequence shown here is derived from an EMBL/GenBank/DDBJ whole genome shotgun (WGS) entry which is preliminary data.</text>
</comment>
<dbReference type="InterPro" id="IPR011009">
    <property type="entry name" value="Kinase-like_dom_sf"/>
</dbReference>
<evidence type="ECO:0000313" key="4">
    <source>
        <dbReference type="EMBL" id="CZS90586.1"/>
    </source>
</evidence>
<dbReference type="EMBL" id="FJUW01000004">
    <property type="protein sequence ID" value="CZS90586.1"/>
    <property type="molecule type" value="Genomic_DNA"/>
</dbReference>
<keyword evidence="4" id="KW-0418">Kinase</keyword>
<dbReference type="CDD" id="cd05157">
    <property type="entry name" value="ETNK_euk"/>
    <property type="match status" value="1"/>
</dbReference>